<evidence type="ECO:0000313" key="2">
    <source>
        <dbReference type="EMBL" id="OAH48284.1"/>
    </source>
</evidence>
<reference evidence="3" key="1">
    <citation type="submission" date="2016-02" db="EMBL/GenBank/DDBJ databases">
        <title>Dietzia cinnamea strain CD11_5 genome sequencing and assembly.</title>
        <authorList>
            <person name="Kaur G."/>
            <person name="Nair G.R."/>
            <person name="Mayilraj S."/>
        </authorList>
    </citation>
    <scope>NUCLEOTIDE SEQUENCE [LARGE SCALE GENOMIC DNA]</scope>
    <source>
        <strain evidence="3">CD10_2</strain>
    </source>
</reference>
<protein>
    <submittedName>
        <fullName evidence="2">Uncharacterized protein</fullName>
    </submittedName>
</protein>
<name>A0AAP7FLD9_9PSED</name>
<dbReference type="EMBL" id="LSTU01000040">
    <property type="protein sequence ID" value="OAH48284.1"/>
    <property type="molecule type" value="Genomic_DNA"/>
</dbReference>
<comment type="caution">
    <text evidence="2">The sequence shown here is derived from an EMBL/GenBank/DDBJ whole genome shotgun (WGS) entry which is preliminary data.</text>
</comment>
<sequence length="96" mass="10246">MNDTATPGWLGDIWLADDHCLLLSTLGRTDRHVHYAHQVLVGLGADVEVRVGEQLCSTALASRGNSHNGWAANDSAAAMKPKKNSGAYRARMGDSS</sequence>
<dbReference type="AlphaFoldDB" id="A0AAP7FLD9"/>
<dbReference type="Proteomes" id="UP000077242">
    <property type="component" value="Unassembled WGS sequence"/>
</dbReference>
<feature type="region of interest" description="Disordered" evidence="1">
    <location>
        <begin position="70"/>
        <end position="96"/>
    </location>
</feature>
<accession>A0AAP7FLD9</accession>
<gene>
    <name evidence="2" type="ORF">AYJ70_02095</name>
</gene>
<evidence type="ECO:0000256" key="1">
    <source>
        <dbReference type="SAM" id="MobiDB-lite"/>
    </source>
</evidence>
<organism evidence="2 3">
    <name type="scientific">Pseudomonas monteilii</name>
    <dbReference type="NCBI Taxonomy" id="76759"/>
    <lineage>
        <taxon>Bacteria</taxon>
        <taxon>Pseudomonadati</taxon>
        <taxon>Pseudomonadota</taxon>
        <taxon>Gammaproteobacteria</taxon>
        <taxon>Pseudomonadales</taxon>
        <taxon>Pseudomonadaceae</taxon>
        <taxon>Pseudomonas</taxon>
    </lineage>
</organism>
<dbReference type="RefSeq" id="WP_016714628.1">
    <property type="nucleotide sequence ID" value="NZ_CP128541.1"/>
</dbReference>
<evidence type="ECO:0000313" key="3">
    <source>
        <dbReference type="Proteomes" id="UP000077242"/>
    </source>
</evidence>
<proteinExistence type="predicted"/>